<gene>
    <name evidence="2" type="ordered locus">Mmc1_0196</name>
</gene>
<organism evidence="2 3">
    <name type="scientific">Magnetococcus marinus (strain ATCC BAA-1437 / JCM 17883 / MC-1)</name>
    <dbReference type="NCBI Taxonomy" id="156889"/>
    <lineage>
        <taxon>Bacteria</taxon>
        <taxon>Pseudomonadati</taxon>
        <taxon>Pseudomonadota</taxon>
        <taxon>Magnetococcia</taxon>
        <taxon>Magnetococcales</taxon>
        <taxon>Magnetococcaceae</taxon>
        <taxon>Magnetococcus</taxon>
    </lineage>
</organism>
<dbReference type="PROSITE" id="PS50801">
    <property type="entry name" value="STAS"/>
    <property type="match status" value="1"/>
</dbReference>
<dbReference type="InterPro" id="IPR036513">
    <property type="entry name" value="STAS_dom_sf"/>
</dbReference>
<dbReference type="eggNOG" id="COG1366">
    <property type="taxonomic scope" value="Bacteria"/>
</dbReference>
<dbReference type="CDD" id="cd07043">
    <property type="entry name" value="STAS_anti-anti-sigma_factors"/>
    <property type="match status" value="1"/>
</dbReference>
<reference evidence="3" key="1">
    <citation type="journal article" date="2009" name="Appl. Environ. Microbiol.">
        <title>Complete genome sequence of the chemolithoautotrophic marine magnetotactic coccus strain MC-1.</title>
        <authorList>
            <person name="Schubbe S."/>
            <person name="Williams T.J."/>
            <person name="Xie G."/>
            <person name="Kiss H.E."/>
            <person name="Brettin T.S."/>
            <person name="Martinez D."/>
            <person name="Ross C.A."/>
            <person name="Schuler D."/>
            <person name="Cox B.L."/>
            <person name="Nealson K.H."/>
            <person name="Bazylinski D.A."/>
        </authorList>
    </citation>
    <scope>NUCLEOTIDE SEQUENCE [LARGE SCALE GENOMIC DNA]</scope>
    <source>
        <strain evidence="3">ATCC BAA-1437 / JCM 17883 / MC-1</strain>
    </source>
</reference>
<sequence length="115" mass="13002">MLTLHKEVQEGVVILILEGRFDVSSIETFQEAYADQPPGTIFKIHLDKVTYIDSAAFGLFHALKQHLGNLGRVMLYNPSDEVTHAIQVLGAHRSFEIMRFTTHKPLMHHGDDDGF</sequence>
<evidence type="ECO:0000313" key="2">
    <source>
        <dbReference type="EMBL" id="ABK42723.1"/>
    </source>
</evidence>
<dbReference type="Gene3D" id="3.30.750.24">
    <property type="entry name" value="STAS domain"/>
    <property type="match status" value="1"/>
</dbReference>
<dbReference type="KEGG" id="mgm:Mmc1_0196"/>
<dbReference type="InterPro" id="IPR002645">
    <property type="entry name" value="STAS_dom"/>
</dbReference>
<evidence type="ECO:0000313" key="3">
    <source>
        <dbReference type="Proteomes" id="UP000002586"/>
    </source>
</evidence>
<dbReference type="SUPFAM" id="SSF52091">
    <property type="entry name" value="SpoIIaa-like"/>
    <property type="match status" value="1"/>
</dbReference>
<dbReference type="EMBL" id="CP000471">
    <property type="protein sequence ID" value="ABK42723.1"/>
    <property type="molecule type" value="Genomic_DNA"/>
</dbReference>
<dbReference type="STRING" id="156889.Mmc1_0196"/>
<dbReference type="RefSeq" id="WP_011711896.1">
    <property type="nucleotide sequence ID" value="NC_008576.1"/>
</dbReference>
<name>A0L430_MAGMM</name>
<protein>
    <submittedName>
        <fullName evidence="2">Anti-sigma-factor antagonist</fullName>
    </submittedName>
</protein>
<dbReference type="HOGENOM" id="CLU_115403_9_1_5"/>
<dbReference type="Proteomes" id="UP000002586">
    <property type="component" value="Chromosome"/>
</dbReference>
<accession>A0L430</accession>
<keyword evidence="3" id="KW-1185">Reference proteome</keyword>
<dbReference type="AlphaFoldDB" id="A0L430"/>
<reference evidence="2 3" key="2">
    <citation type="journal article" date="2012" name="Int. J. Syst. Evol. Microbiol.">
        <title>Magnetococcus marinus gen. nov., sp. nov., a marine, magnetotactic bacterium that represents a novel lineage (Magnetococcaceae fam. nov.; Magnetococcales ord. nov.) at the base of the Alphaproteobacteria.</title>
        <authorList>
            <person name="Bazylinski D.A."/>
            <person name="Williams T.J."/>
            <person name="Lefevre C.T."/>
            <person name="Berg R.J."/>
            <person name="Zhang C.L."/>
            <person name="Bowser S.S."/>
            <person name="Dean A.J."/>
            <person name="Beveridge T.J."/>
        </authorList>
    </citation>
    <scope>NUCLEOTIDE SEQUENCE [LARGE SCALE GENOMIC DNA]</scope>
    <source>
        <strain evidence="3">ATCC BAA-1437 / JCM 17883 / MC-1</strain>
    </source>
</reference>
<evidence type="ECO:0000259" key="1">
    <source>
        <dbReference type="PROSITE" id="PS50801"/>
    </source>
</evidence>
<feature type="domain" description="STAS" evidence="1">
    <location>
        <begin position="2"/>
        <end position="90"/>
    </location>
</feature>
<dbReference type="Pfam" id="PF01740">
    <property type="entry name" value="STAS"/>
    <property type="match status" value="1"/>
</dbReference>
<proteinExistence type="predicted"/>